<dbReference type="GO" id="GO:0071014">
    <property type="term" value="C:post-mRNA release spliceosomal complex"/>
    <property type="evidence" value="ECO:0007669"/>
    <property type="project" value="TreeGrafter"/>
</dbReference>
<keyword evidence="7" id="KW-0539">Nucleus</keyword>
<dbReference type="PANTHER" id="PTHR11246">
    <property type="entry name" value="PRE-MRNA SPLICING FACTOR"/>
    <property type="match status" value="1"/>
</dbReference>
<dbReference type="InterPro" id="IPR011990">
    <property type="entry name" value="TPR-like_helical_dom_sf"/>
</dbReference>
<comment type="caution">
    <text evidence="10">The sequence shown here is derived from an EMBL/GenBank/DDBJ whole genome shotgun (WGS) entry which is preliminary data.</text>
</comment>
<dbReference type="SUPFAM" id="SSF48452">
    <property type="entry name" value="TPR-like"/>
    <property type="match status" value="2"/>
</dbReference>
<dbReference type="Pfam" id="PF23233">
    <property type="entry name" value="HAT_Syf1_CNRKL1_N"/>
    <property type="match status" value="1"/>
</dbReference>
<dbReference type="InterPro" id="IPR055433">
    <property type="entry name" value="HAT_Syf1-like_N"/>
</dbReference>
<evidence type="ECO:0000313" key="11">
    <source>
        <dbReference type="Proteomes" id="UP000054251"/>
    </source>
</evidence>
<evidence type="ECO:0000259" key="9">
    <source>
        <dbReference type="Pfam" id="PF23233"/>
    </source>
</evidence>
<evidence type="ECO:0000256" key="7">
    <source>
        <dbReference type="ARBA" id="ARBA00023242"/>
    </source>
</evidence>
<dbReference type="GO" id="GO:0071007">
    <property type="term" value="C:U2-type catalytic step 2 spliceosome"/>
    <property type="evidence" value="ECO:0007669"/>
    <property type="project" value="TreeGrafter"/>
</dbReference>
<dbReference type="InterPro" id="IPR045075">
    <property type="entry name" value="Syf1-like"/>
</dbReference>
<comment type="subcellular location">
    <subcellularLocation>
        <location evidence="1">Nucleus</location>
    </subcellularLocation>
</comment>
<dbReference type="Gene3D" id="1.25.40.10">
    <property type="entry name" value="Tetratricopeptide repeat domain"/>
    <property type="match status" value="3"/>
</dbReference>
<dbReference type="OrthoDB" id="541719at2759"/>
<dbReference type="PANTHER" id="PTHR11246:SF3">
    <property type="entry name" value="CROOKED NECK-LIKE PROTEIN 1"/>
    <property type="match status" value="1"/>
</dbReference>
<dbReference type="EMBL" id="LMYN01000031">
    <property type="protein sequence ID" value="KSA02236.1"/>
    <property type="molecule type" value="Genomic_DNA"/>
</dbReference>
<keyword evidence="3" id="KW-0507">mRNA processing</keyword>
<proteinExistence type="inferred from homology"/>
<dbReference type="GO" id="GO:0000245">
    <property type="term" value="P:spliceosomal complex assembly"/>
    <property type="evidence" value="ECO:0007669"/>
    <property type="project" value="TreeGrafter"/>
</dbReference>
<organism evidence="10 11">
    <name type="scientific">Debaryomyces fabryi</name>
    <dbReference type="NCBI Taxonomy" id="58627"/>
    <lineage>
        <taxon>Eukaryota</taxon>
        <taxon>Fungi</taxon>
        <taxon>Dikarya</taxon>
        <taxon>Ascomycota</taxon>
        <taxon>Saccharomycotina</taxon>
        <taxon>Pichiomycetes</taxon>
        <taxon>Debaryomycetaceae</taxon>
        <taxon>Debaryomyces</taxon>
    </lineage>
</organism>
<evidence type="ECO:0000256" key="1">
    <source>
        <dbReference type="ARBA" id="ARBA00004123"/>
    </source>
</evidence>
<gene>
    <name evidence="10" type="ORF">AC631_01972</name>
</gene>
<evidence type="ECO:0000256" key="8">
    <source>
        <dbReference type="ARBA" id="ARBA00039167"/>
    </source>
</evidence>
<dbReference type="GO" id="GO:0071011">
    <property type="term" value="C:precatalytic spliceosome"/>
    <property type="evidence" value="ECO:0007669"/>
    <property type="project" value="TreeGrafter"/>
</dbReference>
<accession>A0A0V1Q1D8</accession>
<evidence type="ECO:0000256" key="4">
    <source>
        <dbReference type="ARBA" id="ARBA00022728"/>
    </source>
</evidence>
<name>A0A0V1Q1D8_9ASCO</name>
<dbReference type="GO" id="GO:0000974">
    <property type="term" value="C:Prp19 complex"/>
    <property type="evidence" value="ECO:0007669"/>
    <property type="project" value="TreeGrafter"/>
</dbReference>
<dbReference type="InterPro" id="IPR003107">
    <property type="entry name" value="HAT"/>
</dbReference>
<keyword evidence="5" id="KW-0677">Repeat</keyword>
<dbReference type="Proteomes" id="UP000054251">
    <property type="component" value="Unassembled WGS sequence"/>
</dbReference>
<evidence type="ECO:0000256" key="2">
    <source>
        <dbReference type="ARBA" id="ARBA00008644"/>
    </source>
</evidence>
<reference evidence="10 11" key="1">
    <citation type="submission" date="2015-11" db="EMBL/GenBank/DDBJ databases">
        <title>The genome of Debaryomyces fabryi.</title>
        <authorList>
            <person name="Tafer H."/>
            <person name="Lopandic K."/>
        </authorList>
    </citation>
    <scope>NUCLEOTIDE SEQUENCE [LARGE SCALE GENOMIC DNA]</scope>
    <source>
        <strain evidence="10 11">CBS 789</strain>
    </source>
</reference>
<evidence type="ECO:0000256" key="5">
    <source>
        <dbReference type="ARBA" id="ARBA00022737"/>
    </source>
</evidence>
<keyword evidence="6" id="KW-0508">mRNA splicing</keyword>
<evidence type="ECO:0000256" key="3">
    <source>
        <dbReference type="ARBA" id="ARBA00022664"/>
    </source>
</evidence>
<feature type="domain" description="Pre-mRNA-splicing factor Syf1-like N-terminal HAT-repeats" evidence="9">
    <location>
        <begin position="56"/>
        <end position="201"/>
    </location>
</feature>
<comment type="similarity">
    <text evidence="2">Belongs to the crooked-neck family.</text>
</comment>
<keyword evidence="4" id="KW-0747">Spliceosome</keyword>
<dbReference type="Pfam" id="PF23240">
    <property type="entry name" value="HAT_PRP39_N"/>
    <property type="match status" value="1"/>
</dbReference>
<dbReference type="RefSeq" id="XP_015468338.1">
    <property type="nucleotide sequence ID" value="XM_015610802.1"/>
</dbReference>
<evidence type="ECO:0000256" key="6">
    <source>
        <dbReference type="ARBA" id="ARBA00023187"/>
    </source>
</evidence>
<evidence type="ECO:0000313" key="10">
    <source>
        <dbReference type="EMBL" id="KSA02236.1"/>
    </source>
</evidence>
<sequence>MNIDGLSKEKISDSQITSEQILQDAFQLRDEPLNRPKQSIQDLDELRSFQLTKRKEYEQQLNKNRLNFGQWLRYAKWEVNHNHDFPRARSIFERALEVNVQHIPFWTHYIQFELSNKNIVHARNLLDRAVTTLPRLDKLWFLYVQTEETLKNYQMVRIIFERWLSWNPNPSAWDAYINFEKRYDEFNNAREIYVRYVQIHSSGEIWLKWIDFEMNDVPVNAEQVTRIRNVFELSVDTMLSSESLRGDILLAEIINKWSLWEISVKEYERARAIFQLMLKNDKIQAIITPEQRNRIYLSYTEFEKSYGDKDTIESSIMIKRKLKYEEDVNKNPQDYDSWWSYINILQQEDNNEVTREAFERAVLVIPTDSFKSTVWRGYIYLWIKYAFWEEFTMGSIKNARNIWNRALKIIPHKHFTFAKVWVSFAQFEIRNDSESGLANARKILGRSIGQSSILKPKRKLFKFYIELEKKLGEWDRVRKLYEKWLEISLVGENNLSTINILLAYIDFEKSIQEHERCVYLYELGVQLVEDDKIFTKDNPLEYMLTSFIDYYKEEMRYAEARKLYRKLLEQVSTAKVWISFALFESSIPTDSQLKAFEESTDEEFEFSINETHREKTRGIFKEANNHFKQKDLKEERAVVIQAWKQYEESHGSEESLNDVTKKTPVIVKRRRLIEGEEEEYLDYIFPEDEEEAKPAKISGLNDFLANAQKWMANQNQ</sequence>
<dbReference type="GeneID" id="26838981"/>
<dbReference type="AlphaFoldDB" id="A0A0V1Q1D8"/>
<dbReference type="SMART" id="SM00386">
    <property type="entry name" value="HAT"/>
    <property type="match status" value="11"/>
</dbReference>
<protein>
    <recommendedName>
        <fullName evidence="8">Pre-mRNA-splicing factor CLF1</fullName>
    </recommendedName>
</protein>
<keyword evidence="11" id="KW-1185">Reference proteome</keyword>